<gene>
    <name evidence="1" type="ORF">H9661_12590</name>
</gene>
<dbReference type="RefSeq" id="WP_143317605.1">
    <property type="nucleotide sequence ID" value="NZ_JACSRA010000020.1"/>
</dbReference>
<reference evidence="1 2" key="1">
    <citation type="submission" date="2020-08" db="EMBL/GenBank/DDBJ databases">
        <title>A Genomic Blueprint of the Chicken Gut Microbiome.</title>
        <authorList>
            <person name="Gilroy R."/>
            <person name="Ravi A."/>
            <person name="Getino M."/>
            <person name="Pursley I."/>
            <person name="Horton D.L."/>
            <person name="Alikhan N.-F."/>
            <person name="Baker D."/>
            <person name="Gharbi K."/>
            <person name="Hall N."/>
            <person name="Watson M."/>
            <person name="Adriaenssens E.M."/>
            <person name="Foster-Nyarko E."/>
            <person name="Jarju S."/>
            <person name="Secka A."/>
            <person name="Antonio M."/>
            <person name="Oren A."/>
            <person name="Chaudhuri R."/>
            <person name="La Ragione R.M."/>
            <person name="Hildebrand F."/>
            <person name="Pallen M.J."/>
        </authorList>
    </citation>
    <scope>NUCLEOTIDE SEQUENCE [LARGE SCALE GENOMIC DNA]</scope>
    <source>
        <strain evidence="1 2">Sa3CVN1</strain>
    </source>
</reference>
<proteinExistence type="predicted"/>
<evidence type="ECO:0000313" key="2">
    <source>
        <dbReference type="Proteomes" id="UP000627781"/>
    </source>
</evidence>
<evidence type="ECO:0000313" key="1">
    <source>
        <dbReference type="EMBL" id="MBD7912194.1"/>
    </source>
</evidence>
<dbReference type="EMBL" id="JACSRA010000020">
    <property type="protein sequence ID" value="MBD7912194.1"/>
    <property type="molecule type" value="Genomic_DNA"/>
</dbReference>
<organism evidence="1 2">
    <name type="scientific">Clostridium cibarium</name>
    <dbReference type="NCBI Taxonomy" id="2762247"/>
    <lineage>
        <taxon>Bacteria</taxon>
        <taxon>Bacillati</taxon>
        <taxon>Bacillota</taxon>
        <taxon>Clostridia</taxon>
        <taxon>Eubacteriales</taxon>
        <taxon>Clostridiaceae</taxon>
        <taxon>Clostridium</taxon>
    </lineage>
</organism>
<keyword evidence="2" id="KW-1185">Reference proteome</keyword>
<protein>
    <submittedName>
        <fullName evidence="1">Uncharacterized protein</fullName>
    </submittedName>
</protein>
<accession>A0ABR8PVL6</accession>
<name>A0ABR8PVL6_9CLOT</name>
<dbReference type="Proteomes" id="UP000627781">
    <property type="component" value="Unassembled WGS sequence"/>
</dbReference>
<sequence>MIINGKVGEGSAMHTLQLITDSGETLSIAIDDDTRIDCKNGLVIGEHISVNVTLSAISITEI</sequence>
<comment type="caution">
    <text evidence="1">The sequence shown here is derived from an EMBL/GenBank/DDBJ whole genome shotgun (WGS) entry which is preliminary data.</text>
</comment>